<sequence>MLHRKHNQESKSEELFSVRTPVNMLCEGIPRSSKSKLDLLLGKLDFPKARKHVQKQQGKGPEVFVKPPGILLEAGSKFPDLGGYCWLYLSVASITTILSTCSSCDKSLRTSKFHIQKSSGEIVVGVDKRC</sequence>
<proteinExistence type="predicted"/>
<reference evidence="1 2" key="2">
    <citation type="submission" date="2018-11" db="EMBL/GenBank/DDBJ databases">
        <authorList>
            <consortium name="Pathogen Informatics"/>
        </authorList>
    </citation>
    <scope>NUCLEOTIDE SEQUENCE [LARGE SCALE GENOMIC DNA]</scope>
</reference>
<dbReference type="AlphaFoldDB" id="A0A183H519"/>
<gene>
    <name evidence="1" type="ORF">OFLC_LOCUS2580</name>
</gene>
<evidence type="ECO:0000313" key="2">
    <source>
        <dbReference type="Proteomes" id="UP000267606"/>
    </source>
</evidence>
<name>A0A183H519_9BILA</name>
<dbReference type="Proteomes" id="UP000267606">
    <property type="component" value="Unassembled WGS sequence"/>
</dbReference>
<organism evidence="3">
    <name type="scientific">Onchocerca flexuosa</name>
    <dbReference type="NCBI Taxonomy" id="387005"/>
    <lineage>
        <taxon>Eukaryota</taxon>
        <taxon>Metazoa</taxon>
        <taxon>Ecdysozoa</taxon>
        <taxon>Nematoda</taxon>
        <taxon>Chromadorea</taxon>
        <taxon>Rhabditida</taxon>
        <taxon>Spirurina</taxon>
        <taxon>Spiruromorpha</taxon>
        <taxon>Filarioidea</taxon>
        <taxon>Onchocercidae</taxon>
        <taxon>Onchocerca</taxon>
    </lineage>
</organism>
<dbReference type="EMBL" id="UZAJ01001511">
    <property type="protein sequence ID" value="VDO33481.1"/>
    <property type="molecule type" value="Genomic_DNA"/>
</dbReference>
<protein>
    <submittedName>
        <fullName evidence="3">ATPase_AAA_core domain-containing protein</fullName>
    </submittedName>
</protein>
<accession>A0A183H519</accession>
<evidence type="ECO:0000313" key="1">
    <source>
        <dbReference type="EMBL" id="VDO33481.1"/>
    </source>
</evidence>
<dbReference type="WBParaSite" id="OFLC_0000257801-mRNA-1">
    <property type="protein sequence ID" value="OFLC_0000257801-mRNA-1"/>
    <property type="gene ID" value="OFLC_0000257801"/>
</dbReference>
<evidence type="ECO:0000313" key="3">
    <source>
        <dbReference type="WBParaSite" id="OFLC_0000257801-mRNA-1"/>
    </source>
</evidence>
<reference evidence="3" key="1">
    <citation type="submission" date="2016-06" db="UniProtKB">
        <authorList>
            <consortium name="WormBaseParasite"/>
        </authorList>
    </citation>
    <scope>IDENTIFICATION</scope>
</reference>
<keyword evidence="2" id="KW-1185">Reference proteome</keyword>